<keyword evidence="8 16" id="KW-0808">Transferase</keyword>
<dbReference type="EC" id="2.7.8.8" evidence="5"/>
<keyword evidence="14" id="KW-1208">Phospholipid metabolism</keyword>
<feature type="transmembrane region" description="Helical" evidence="17">
    <location>
        <begin position="12"/>
        <end position="31"/>
    </location>
</feature>
<evidence type="ECO:0000256" key="3">
    <source>
        <dbReference type="ARBA" id="ARBA00004308"/>
    </source>
</evidence>
<keyword evidence="13" id="KW-0594">Phospholipid biosynthesis</keyword>
<feature type="transmembrane region" description="Helical" evidence="17">
    <location>
        <begin position="128"/>
        <end position="148"/>
    </location>
</feature>
<evidence type="ECO:0000256" key="9">
    <source>
        <dbReference type="ARBA" id="ARBA00022692"/>
    </source>
</evidence>
<reference evidence="18 19" key="1">
    <citation type="submission" date="2020-11" db="EMBL/GenBank/DDBJ databases">
        <authorList>
            <person name="Peeters C."/>
        </authorList>
    </citation>
    <scope>NUCLEOTIDE SEQUENCE [LARGE SCALE GENOMIC DNA]</scope>
    <source>
        <strain evidence="18 19">LMG 7974</strain>
    </source>
</reference>
<feature type="transmembrane region" description="Helical" evidence="17">
    <location>
        <begin position="37"/>
        <end position="53"/>
    </location>
</feature>
<organism evidence="18 19">
    <name type="scientific">Campylobacter majalis</name>
    <dbReference type="NCBI Taxonomy" id="2790656"/>
    <lineage>
        <taxon>Bacteria</taxon>
        <taxon>Pseudomonadati</taxon>
        <taxon>Campylobacterota</taxon>
        <taxon>Epsilonproteobacteria</taxon>
        <taxon>Campylobacterales</taxon>
        <taxon>Campylobacteraceae</taxon>
        <taxon>Campylobacter</taxon>
    </lineage>
</organism>
<comment type="similarity">
    <text evidence="4 16">Belongs to the CDP-alcohol phosphatidyltransferase class-I family.</text>
</comment>
<keyword evidence="9 17" id="KW-0812">Transmembrane</keyword>
<comment type="caution">
    <text evidence="18">The sequence shown here is derived from an EMBL/GenBank/DDBJ whole genome shotgun (WGS) entry which is preliminary data.</text>
</comment>
<dbReference type="EMBL" id="CAJHOF010000008">
    <property type="protein sequence ID" value="CAD7288535.1"/>
    <property type="molecule type" value="Genomic_DNA"/>
</dbReference>
<evidence type="ECO:0000256" key="4">
    <source>
        <dbReference type="ARBA" id="ARBA00010441"/>
    </source>
</evidence>
<evidence type="ECO:0000256" key="1">
    <source>
        <dbReference type="ARBA" id="ARBA00000287"/>
    </source>
</evidence>
<keyword evidence="12 17" id="KW-0472">Membrane</keyword>
<evidence type="ECO:0000256" key="15">
    <source>
        <dbReference type="ARBA" id="ARBA00032361"/>
    </source>
</evidence>
<dbReference type="RefSeq" id="WP_229932837.1">
    <property type="nucleotide sequence ID" value="NZ_CAJHOF010000008.1"/>
</dbReference>
<dbReference type="InterPro" id="IPR000462">
    <property type="entry name" value="CDP-OH_P_trans"/>
</dbReference>
<comment type="catalytic activity">
    <reaction evidence="1">
        <text>a CDP-1,2-diacyl-sn-glycerol + L-serine = a 1,2-diacyl-sn-glycero-3-phospho-L-serine + CMP + H(+)</text>
        <dbReference type="Rhea" id="RHEA:16913"/>
        <dbReference type="ChEBI" id="CHEBI:15378"/>
        <dbReference type="ChEBI" id="CHEBI:33384"/>
        <dbReference type="ChEBI" id="CHEBI:57262"/>
        <dbReference type="ChEBI" id="CHEBI:58332"/>
        <dbReference type="ChEBI" id="CHEBI:60377"/>
        <dbReference type="EC" id="2.7.8.8"/>
    </reaction>
</comment>
<dbReference type="Proteomes" id="UP000789803">
    <property type="component" value="Unassembled WGS sequence"/>
</dbReference>
<evidence type="ECO:0000256" key="7">
    <source>
        <dbReference type="ARBA" id="ARBA00022516"/>
    </source>
</evidence>
<accession>A0ABN7KBQ9</accession>
<dbReference type="InterPro" id="IPR043130">
    <property type="entry name" value="CDP-OH_PTrfase_TM_dom"/>
</dbReference>
<evidence type="ECO:0000256" key="17">
    <source>
        <dbReference type="SAM" id="Phobius"/>
    </source>
</evidence>
<feature type="transmembrane region" description="Helical" evidence="17">
    <location>
        <begin position="215"/>
        <end position="233"/>
    </location>
</feature>
<evidence type="ECO:0000256" key="14">
    <source>
        <dbReference type="ARBA" id="ARBA00023264"/>
    </source>
</evidence>
<evidence type="ECO:0000256" key="10">
    <source>
        <dbReference type="ARBA" id="ARBA00022989"/>
    </source>
</evidence>
<feature type="transmembrane region" description="Helical" evidence="17">
    <location>
        <begin position="191"/>
        <end position="209"/>
    </location>
</feature>
<evidence type="ECO:0000256" key="2">
    <source>
        <dbReference type="ARBA" id="ARBA00004141"/>
    </source>
</evidence>
<keyword evidence="11" id="KW-0443">Lipid metabolism</keyword>
<evidence type="ECO:0000313" key="18">
    <source>
        <dbReference type="EMBL" id="CAD7288535.1"/>
    </source>
</evidence>
<evidence type="ECO:0000256" key="16">
    <source>
        <dbReference type="RuleBase" id="RU003750"/>
    </source>
</evidence>
<feature type="transmembrane region" description="Helical" evidence="17">
    <location>
        <begin position="74"/>
        <end position="92"/>
    </location>
</feature>
<dbReference type="InterPro" id="IPR004533">
    <property type="entry name" value="CDP-diaglyc--ser_O-PTrfase"/>
</dbReference>
<evidence type="ECO:0000256" key="11">
    <source>
        <dbReference type="ARBA" id="ARBA00023098"/>
    </source>
</evidence>
<feature type="transmembrane region" description="Helical" evidence="17">
    <location>
        <begin position="98"/>
        <end position="116"/>
    </location>
</feature>
<keyword evidence="19" id="KW-1185">Reference proteome</keyword>
<dbReference type="InterPro" id="IPR048254">
    <property type="entry name" value="CDP_ALCOHOL_P_TRANSF_CS"/>
</dbReference>
<evidence type="ECO:0000256" key="5">
    <source>
        <dbReference type="ARBA" id="ARBA00013174"/>
    </source>
</evidence>
<feature type="transmembrane region" description="Helical" evidence="17">
    <location>
        <begin position="160"/>
        <end position="179"/>
    </location>
</feature>
<dbReference type="Gene3D" id="1.20.120.1760">
    <property type="match status" value="1"/>
</dbReference>
<sequence length="241" mass="26915">MKNLQKLQLMYILPNLFTAASAFMGIISVIAAINGQYFKAILYIFLSLILDGLDGRVARLTKTTSKFGVEFDSLADLVAFGVAPAILFYLTIGAQFGKLGALMSAMFVVFGAIRLARFNITTGTYEPNVFIGLPIPTAAVVSVVWVGFYLDYEFLRGYEWLFLILQAILAILMVSNIRYPSFKTINLKQAHVLRILVILIIAFSMIYLYPIESATLVMSAYVIYGLARAFIMFKFSKKEES</sequence>
<dbReference type="PROSITE" id="PS00379">
    <property type="entry name" value="CDP_ALCOHOL_P_TRANSF"/>
    <property type="match status" value="1"/>
</dbReference>
<dbReference type="NCBIfam" id="TIGR00473">
    <property type="entry name" value="pssA"/>
    <property type="match status" value="1"/>
</dbReference>
<evidence type="ECO:0000256" key="6">
    <source>
        <dbReference type="ARBA" id="ARBA00017171"/>
    </source>
</evidence>
<protein>
    <recommendedName>
        <fullName evidence="6">CDP-diacylglycerol--serine O-phosphatidyltransferase</fullName>
        <ecNumber evidence="5">2.7.8.8</ecNumber>
    </recommendedName>
    <alternativeName>
        <fullName evidence="15">Phosphatidylserine synthase</fullName>
    </alternativeName>
</protein>
<comment type="subcellular location">
    <subcellularLocation>
        <location evidence="3">Endomembrane system</location>
    </subcellularLocation>
    <subcellularLocation>
        <location evidence="2">Membrane</location>
        <topology evidence="2">Multi-pass membrane protein</topology>
    </subcellularLocation>
</comment>
<evidence type="ECO:0000256" key="13">
    <source>
        <dbReference type="ARBA" id="ARBA00023209"/>
    </source>
</evidence>
<evidence type="ECO:0000256" key="8">
    <source>
        <dbReference type="ARBA" id="ARBA00022679"/>
    </source>
</evidence>
<name>A0ABN7KBQ9_9BACT</name>
<proteinExistence type="inferred from homology"/>
<evidence type="ECO:0000256" key="12">
    <source>
        <dbReference type="ARBA" id="ARBA00023136"/>
    </source>
</evidence>
<keyword evidence="10 17" id="KW-1133">Transmembrane helix</keyword>
<gene>
    <name evidence="18" type="ORF">LMG7974_01035</name>
</gene>
<dbReference type="Pfam" id="PF01066">
    <property type="entry name" value="CDP-OH_P_transf"/>
    <property type="match status" value="1"/>
</dbReference>
<evidence type="ECO:0000313" key="19">
    <source>
        <dbReference type="Proteomes" id="UP000789803"/>
    </source>
</evidence>
<keyword evidence="7" id="KW-0444">Lipid biosynthesis</keyword>